<dbReference type="EMBL" id="CALNXI010001098">
    <property type="protein sequence ID" value="CAH3155375.1"/>
    <property type="molecule type" value="Genomic_DNA"/>
</dbReference>
<sequence>MAKRGGDFSIEDSNSDTETDREEPAEKIGRKYDGAAKYRVKYNPSWAKEYPVKAVDNDRYSFFCIPCDKSVSCHHQGLPNDSFAEIIDVNVEDVLIDLYYWFDKSSKRKGKLAEYFEFCDQEYQQVLKHVTCRWLSLERCIERALKKFPSLKSYFLSEGFSDARFKRLKDAFSNPLLEPVLLLHNASIQLFTQFNKLLQRSEPTVHVLQTSMLTLAKKIANRIVKPEVLVRQNVEYFYDRFDAIFHEIPVDALFEEFCDYRSLTDSDIGGDAWQAAKVVDAMEGGTEVFHYRVDILWWYIAHMKQPGSSAKRFQHLTRIAEAVLVI</sequence>
<name>A0ABN8Q1N4_9CNID</name>
<protein>
    <submittedName>
        <fullName evidence="2">Uncharacterized protein</fullName>
    </submittedName>
</protein>
<keyword evidence="3" id="KW-1185">Reference proteome</keyword>
<feature type="compositionally biased region" description="Acidic residues" evidence="1">
    <location>
        <begin position="9"/>
        <end position="21"/>
    </location>
</feature>
<dbReference type="PANTHER" id="PTHR37162:SF1">
    <property type="entry name" value="BED-TYPE DOMAIN-CONTAINING PROTEIN"/>
    <property type="match status" value="1"/>
</dbReference>
<dbReference type="PANTHER" id="PTHR37162">
    <property type="entry name" value="HAT FAMILY DIMERISATION DOMAINCONTAINING PROTEIN-RELATED"/>
    <property type="match status" value="1"/>
</dbReference>
<evidence type="ECO:0000313" key="2">
    <source>
        <dbReference type="EMBL" id="CAH3155375.1"/>
    </source>
</evidence>
<dbReference type="Proteomes" id="UP001159427">
    <property type="component" value="Unassembled WGS sequence"/>
</dbReference>
<accession>A0ABN8Q1N4</accession>
<reference evidence="2 3" key="1">
    <citation type="submission" date="2022-05" db="EMBL/GenBank/DDBJ databases">
        <authorList>
            <consortium name="Genoscope - CEA"/>
            <person name="William W."/>
        </authorList>
    </citation>
    <scope>NUCLEOTIDE SEQUENCE [LARGE SCALE GENOMIC DNA]</scope>
</reference>
<evidence type="ECO:0000313" key="3">
    <source>
        <dbReference type="Proteomes" id="UP001159427"/>
    </source>
</evidence>
<organism evidence="2 3">
    <name type="scientific">Porites evermanni</name>
    <dbReference type="NCBI Taxonomy" id="104178"/>
    <lineage>
        <taxon>Eukaryota</taxon>
        <taxon>Metazoa</taxon>
        <taxon>Cnidaria</taxon>
        <taxon>Anthozoa</taxon>
        <taxon>Hexacorallia</taxon>
        <taxon>Scleractinia</taxon>
        <taxon>Fungiina</taxon>
        <taxon>Poritidae</taxon>
        <taxon>Porites</taxon>
    </lineage>
</organism>
<evidence type="ECO:0000256" key="1">
    <source>
        <dbReference type="SAM" id="MobiDB-lite"/>
    </source>
</evidence>
<proteinExistence type="predicted"/>
<feature type="non-terminal residue" evidence="2">
    <location>
        <position position="326"/>
    </location>
</feature>
<feature type="region of interest" description="Disordered" evidence="1">
    <location>
        <begin position="1"/>
        <end position="29"/>
    </location>
</feature>
<comment type="caution">
    <text evidence="2">The sequence shown here is derived from an EMBL/GenBank/DDBJ whole genome shotgun (WGS) entry which is preliminary data.</text>
</comment>
<gene>
    <name evidence="2" type="ORF">PEVE_00001701</name>
</gene>